<sequence>MSPNCLFELVKKDKTHRNRARNVLLKPSKGQIDFYPGPKCLFELVKKDRTRCIQARNVLLNL</sequence>
<protein>
    <submittedName>
        <fullName evidence="1">Uncharacterized protein</fullName>
    </submittedName>
</protein>
<dbReference type="AlphaFoldDB" id="A0A133KEF6"/>
<accession>A0A133KEF6</accession>
<organism evidence="1 2">
    <name type="scientific">Heyndrickxia coagulans</name>
    <name type="common">Weizmannia coagulans</name>
    <dbReference type="NCBI Taxonomy" id="1398"/>
    <lineage>
        <taxon>Bacteria</taxon>
        <taxon>Bacillati</taxon>
        <taxon>Bacillota</taxon>
        <taxon>Bacilli</taxon>
        <taxon>Bacillales</taxon>
        <taxon>Bacillaceae</taxon>
        <taxon>Heyndrickxia</taxon>
    </lineage>
</organism>
<proteinExistence type="predicted"/>
<evidence type="ECO:0000313" key="2">
    <source>
        <dbReference type="Proteomes" id="UP000070376"/>
    </source>
</evidence>
<name>A0A133KEF6_HEYCO</name>
<comment type="caution">
    <text evidence="1">The sequence shown here is derived from an EMBL/GenBank/DDBJ whole genome shotgun (WGS) entry which is preliminary data.</text>
</comment>
<evidence type="ECO:0000313" key="1">
    <source>
        <dbReference type="EMBL" id="KWZ77844.1"/>
    </source>
</evidence>
<dbReference type="PATRIC" id="fig|1398.22.peg.3153"/>
<gene>
    <name evidence="1" type="ORF">HMPREF3213_03149</name>
</gene>
<dbReference type="Proteomes" id="UP000070376">
    <property type="component" value="Unassembled WGS sequence"/>
</dbReference>
<dbReference type="EMBL" id="LRPN01000161">
    <property type="protein sequence ID" value="KWZ77844.1"/>
    <property type="molecule type" value="Genomic_DNA"/>
</dbReference>
<reference evidence="2" key="1">
    <citation type="submission" date="2016-01" db="EMBL/GenBank/DDBJ databases">
        <authorList>
            <person name="Mitreva M."/>
            <person name="Pepin K.H."/>
            <person name="Mihindukulasuriya K.A."/>
            <person name="Fulton R."/>
            <person name="Fronick C."/>
            <person name="O'Laughlin M."/>
            <person name="Miner T."/>
            <person name="Herter B."/>
            <person name="Rosa B.A."/>
            <person name="Cordes M."/>
            <person name="Tomlinson C."/>
            <person name="Wollam A."/>
            <person name="Palsikar V.B."/>
            <person name="Mardis E.R."/>
            <person name="Wilson R.K."/>
        </authorList>
    </citation>
    <scope>NUCLEOTIDE SEQUENCE [LARGE SCALE GENOMIC DNA]</scope>
    <source>
        <strain evidence="2">GED7749B</strain>
    </source>
</reference>